<accession>A0A1M4MYC3</accession>
<feature type="domain" description="HTH lacI-type" evidence="4">
    <location>
        <begin position="5"/>
        <end position="59"/>
    </location>
</feature>
<dbReference type="EMBL" id="FMJB01000047">
    <property type="protein sequence ID" value="SCM67579.1"/>
    <property type="molecule type" value="Genomic_DNA"/>
</dbReference>
<dbReference type="GO" id="GO:0000976">
    <property type="term" value="F:transcription cis-regulatory region binding"/>
    <property type="evidence" value="ECO:0007669"/>
    <property type="project" value="TreeGrafter"/>
</dbReference>
<evidence type="ECO:0000256" key="1">
    <source>
        <dbReference type="ARBA" id="ARBA00023015"/>
    </source>
</evidence>
<dbReference type="PROSITE" id="PS00356">
    <property type="entry name" value="HTH_LACI_1"/>
    <property type="match status" value="1"/>
</dbReference>
<dbReference type="GO" id="GO:0003700">
    <property type="term" value="F:DNA-binding transcription factor activity"/>
    <property type="evidence" value="ECO:0007669"/>
    <property type="project" value="TreeGrafter"/>
</dbReference>
<dbReference type="InterPro" id="IPR001761">
    <property type="entry name" value="Peripla_BP/Lac1_sug-bd_dom"/>
</dbReference>
<dbReference type="AlphaFoldDB" id="A0A1M4MYC3"/>
<keyword evidence="2" id="KW-0238">DNA-binding</keyword>
<proteinExistence type="predicted"/>
<organism evidence="5 6">
    <name type="scientific">Donghicola eburneus</name>
    <dbReference type="NCBI Taxonomy" id="393278"/>
    <lineage>
        <taxon>Bacteria</taxon>
        <taxon>Pseudomonadati</taxon>
        <taxon>Pseudomonadota</taxon>
        <taxon>Alphaproteobacteria</taxon>
        <taxon>Rhodobacterales</taxon>
        <taxon>Roseobacteraceae</taxon>
        <taxon>Donghicola</taxon>
    </lineage>
</organism>
<name>A0A1M4MYC3_9RHOB</name>
<dbReference type="SUPFAM" id="SSF53822">
    <property type="entry name" value="Periplasmic binding protein-like I"/>
    <property type="match status" value="1"/>
</dbReference>
<keyword evidence="1" id="KW-0805">Transcription regulation</keyword>
<dbReference type="RefSeq" id="WP_072706225.1">
    <property type="nucleotide sequence ID" value="NZ_FMJB01000047.1"/>
</dbReference>
<evidence type="ECO:0000313" key="6">
    <source>
        <dbReference type="Proteomes" id="UP000184085"/>
    </source>
</evidence>
<keyword evidence="6" id="KW-1185">Reference proteome</keyword>
<evidence type="ECO:0000313" key="5">
    <source>
        <dbReference type="EMBL" id="SCM67579.1"/>
    </source>
</evidence>
<dbReference type="CDD" id="cd01575">
    <property type="entry name" value="PBP1_GntR"/>
    <property type="match status" value="1"/>
</dbReference>
<sequence length="340" mass="36081">MHSKVTLADVAAAAGVSKMTASRAMRGAKDVSPKTVERVRKIAADLGYMGNYVAASLANNRTDLIGVVVPSLSNIVFSEVMSGIEDAIAGSGLQPFFGVTGYDPEREYQLVRKMLSWRPAGLIVTGLDQDNQTRELLSATSAPVVQIMDTDGDPVDLCVGFSQTAAGAGMAEMLLTEGRRRFGYVGCALDRDTRAAKRYLGYKAALQSAGITRVPEAVRNARSSVADGKALTADLLTQHPDLDVIYYSNDDLAIGGLFHCMEIGISVPERLILAGFNGLDLTASLPAPIATTRTSRRNIGIEAAKSILKRHASAGSSAPPALKTVEIQHVMDARQSITSI</sequence>
<evidence type="ECO:0000256" key="2">
    <source>
        <dbReference type="ARBA" id="ARBA00023125"/>
    </source>
</evidence>
<evidence type="ECO:0000256" key="3">
    <source>
        <dbReference type="ARBA" id="ARBA00023163"/>
    </source>
</evidence>
<evidence type="ECO:0000259" key="4">
    <source>
        <dbReference type="PROSITE" id="PS50932"/>
    </source>
</evidence>
<dbReference type="InterPro" id="IPR010982">
    <property type="entry name" value="Lambda_DNA-bd_dom_sf"/>
</dbReference>
<dbReference type="SUPFAM" id="SSF47413">
    <property type="entry name" value="lambda repressor-like DNA-binding domains"/>
    <property type="match status" value="1"/>
</dbReference>
<keyword evidence="3" id="KW-0804">Transcription</keyword>
<dbReference type="CDD" id="cd01392">
    <property type="entry name" value="HTH_LacI"/>
    <property type="match status" value="1"/>
</dbReference>
<dbReference type="Pfam" id="PF00356">
    <property type="entry name" value="LacI"/>
    <property type="match status" value="1"/>
</dbReference>
<dbReference type="Pfam" id="PF00532">
    <property type="entry name" value="Peripla_BP_1"/>
    <property type="match status" value="1"/>
</dbReference>
<dbReference type="PANTHER" id="PTHR30146:SF33">
    <property type="entry name" value="TRANSCRIPTIONAL REGULATOR"/>
    <property type="match status" value="1"/>
</dbReference>
<reference evidence="6" key="1">
    <citation type="submission" date="2016-09" db="EMBL/GenBank/DDBJ databases">
        <authorList>
            <person name="Wibberg D."/>
        </authorList>
    </citation>
    <scope>NUCLEOTIDE SEQUENCE [LARGE SCALE GENOMIC DNA]</scope>
</reference>
<dbReference type="PANTHER" id="PTHR30146">
    <property type="entry name" value="LACI-RELATED TRANSCRIPTIONAL REPRESSOR"/>
    <property type="match status" value="1"/>
</dbReference>
<dbReference type="Gene3D" id="1.10.260.40">
    <property type="entry name" value="lambda repressor-like DNA-binding domains"/>
    <property type="match status" value="1"/>
</dbReference>
<dbReference type="Proteomes" id="UP000184085">
    <property type="component" value="Unassembled WGS sequence"/>
</dbReference>
<gene>
    <name evidence="5" type="ORF">KARMA_1780</name>
</gene>
<dbReference type="InterPro" id="IPR028082">
    <property type="entry name" value="Peripla_BP_I"/>
</dbReference>
<dbReference type="Gene3D" id="3.40.50.2300">
    <property type="match status" value="2"/>
</dbReference>
<dbReference type="SMART" id="SM00354">
    <property type="entry name" value="HTH_LACI"/>
    <property type="match status" value="1"/>
</dbReference>
<dbReference type="InterPro" id="IPR000843">
    <property type="entry name" value="HTH_LacI"/>
</dbReference>
<dbReference type="PROSITE" id="PS50932">
    <property type="entry name" value="HTH_LACI_2"/>
    <property type="match status" value="1"/>
</dbReference>
<protein>
    <submittedName>
        <fullName evidence="5">LacI family transcriptional regulator</fullName>
    </submittedName>
</protein>